<keyword evidence="1" id="KW-0732">Signal</keyword>
<dbReference type="AlphaFoldDB" id="A0A518EWL1"/>
<proteinExistence type="predicted"/>
<dbReference type="RefSeq" id="WP_145201156.1">
    <property type="nucleotide sequence ID" value="NZ_CP036434.1"/>
</dbReference>
<protein>
    <submittedName>
        <fullName evidence="2">Uncharacterized protein</fullName>
    </submittedName>
</protein>
<dbReference type="EMBL" id="CP036434">
    <property type="protein sequence ID" value="QDV08460.1"/>
    <property type="molecule type" value="Genomic_DNA"/>
</dbReference>
<dbReference type="SUPFAM" id="SSF51126">
    <property type="entry name" value="Pectin lyase-like"/>
    <property type="match status" value="1"/>
</dbReference>
<gene>
    <name evidence="2" type="ORF">Poly30_40070</name>
</gene>
<sequence precursor="true">MKIPPALLWLLAAAPAFAAPLISPRGEFLVVDVEGSAPFTSLQEAVDAASSGDVILLRPQLDPASSQPGCTIDGKALTI</sequence>
<evidence type="ECO:0000256" key="1">
    <source>
        <dbReference type="SAM" id="SignalP"/>
    </source>
</evidence>
<accession>A0A518EWL1</accession>
<keyword evidence="3" id="KW-1185">Reference proteome</keyword>
<organism evidence="2 3">
    <name type="scientific">Saltatorellus ferox</name>
    <dbReference type="NCBI Taxonomy" id="2528018"/>
    <lineage>
        <taxon>Bacteria</taxon>
        <taxon>Pseudomonadati</taxon>
        <taxon>Planctomycetota</taxon>
        <taxon>Planctomycetia</taxon>
        <taxon>Planctomycetia incertae sedis</taxon>
        <taxon>Saltatorellus</taxon>
    </lineage>
</organism>
<evidence type="ECO:0000313" key="3">
    <source>
        <dbReference type="Proteomes" id="UP000320390"/>
    </source>
</evidence>
<evidence type="ECO:0000313" key="2">
    <source>
        <dbReference type="EMBL" id="QDV08460.1"/>
    </source>
</evidence>
<dbReference type="Proteomes" id="UP000320390">
    <property type="component" value="Chromosome"/>
</dbReference>
<feature type="signal peptide" evidence="1">
    <location>
        <begin position="1"/>
        <end position="18"/>
    </location>
</feature>
<reference evidence="2 3" key="1">
    <citation type="submission" date="2019-02" db="EMBL/GenBank/DDBJ databases">
        <title>Deep-cultivation of Planctomycetes and their phenomic and genomic characterization uncovers novel biology.</title>
        <authorList>
            <person name="Wiegand S."/>
            <person name="Jogler M."/>
            <person name="Boedeker C."/>
            <person name="Pinto D."/>
            <person name="Vollmers J."/>
            <person name="Rivas-Marin E."/>
            <person name="Kohn T."/>
            <person name="Peeters S.H."/>
            <person name="Heuer A."/>
            <person name="Rast P."/>
            <person name="Oberbeckmann S."/>
            <person name="Bunk B."/>
            <person name="Jeske O."/>
            <person name="Meyerdierks A."/>
            <person name="Storesund J.E."/>
            <person name="Kallscheuer N."/>
            <person name="Luecker S."/>
            <person name="Lage O.M."/>
            <person name="Pohl T."/>
            <person name="Merkel B.J."/>
            <person name="Hornburger P."/>
            <person name="Mueller R.-W."/>
            <person name="Bruemmer F."/>
            <person name="Labrenz M."/>
            <person name="Spormann A.M."/>
            <person name="Op den Camp H."/>
            <person name="Overmann J."/>
            <person name="Amann R."/>
            <person name="Jetten M.S.M."/>
            <person name="Mascher T."/>
            <person name="Medema M.H."/>
            <person name="Devos D.P."/>
            <person name="Kaster A.-K."/>
            <person name="Ovreas L."/>
            <person name="Rohde M."/>
            <person name="Galperin M.Y."/>
            <person name="Jogler C."/>
        </authorList>
    </citation>
    <scope>NUCLEOTIDE SEQUENCE [LARGE SCALE GENOMIC DNA]</scope>
    <source>
        <strain evidence="2 3">Poly30</strain>
    </source>
</reference>
<name>A0A518EWL1_9BACT</name>
<feature type="chain" id="PRO_5022123031" evidence="1">
    <location>
        <begin position="19"/>
        <end position="79"/>
    </location>
</feature>
<dbReference type="InterPro" id="IPR011050">
    <property type="entry name" value="Pectin_lyase_fold/virulence"/>
</dbReference>